<comment type="caution">
    <text evidence="7">The sequence shown here is derived from an EMBL/GenBank/DDBJ whole genome shotgun (WGS) entry which is preliminary data.</text>
</comment>
<keyword evidence="5" id="KW-0472">Membrane</keyword>
<protein>
    <recommendedName>
        <fullName evidence="6">Band 7 domain-containing protein</fullName>
    </recommendedName>
</protein>
<keyword evidence="4" id="KW-1133">Transmembrane helix</keyword>
<reference evidence="7" key="1">
    <citation type="journal article" date="2015" name="Nature">
        <title>Complex archaea that bridge the gap between prokaryotes and eukaryotes.</title>
        <authorList>
            <person name="Spang A."/>
            <person name="Saw J.H."/>
            <person name="Jorgensen S.L."/>
            <person name="Zaremba-Niedzwiedzka K."/>
            <person name="Martijn J."/>
            <person name="Lind A.E."/>
            <person name="van Eijk R."/>
            <person name="Schleper C."/>
            <person name="Guy L."/>
            <person name="Ettema T.J."/>
        </authorList>
    </citation>
    <scope>NUCLEOTIDE SEQUENCE</scope>
</reference>
<dbReference type="PANTHER" id="PTHR43327">
    <property type="entry name" value="STOMATIN-LIKE PROTEIN 2, MITOCHONDRIAL"/>
    <property type="match status" value="1"/>
</dbReference>
<evidence type="ECO:0000313" key="7">
    <source>
        <dbReference type="EMBL" id="KKL16277.1"/>
    </source>
</evidence>
<comment type="subcellular location">
    <subcellularLocation>
        <location evidence="1">Membrane</location>
    </subcellularLocation>
</comment>
<comment type="similarity">
    <text evidence="2">Belongs to the band 7/mec-2 family. HflK subfamily.</text>
</comment>
<dbReference type="PANTHER" id="PTHR43327:SF2">
    <property type="entry name" value="MODULATOR OF FTSH PROTEASE HFLK"/>
    <property type="match status" value="1"/>
</dbReference>
<name>A0A0F9BQZ9_9ZZZZ</name>
<dbReference type="InterPro" id="IPR036013">
    <property type="entry name" value="Band_7/SPFH_dom_sf"/>
</dbReference>
<organism evidence="7">
    <name type="scientific">marine sediment metagenome</name>
    <dbReference type="NCBI Taxonomy" id="412755"/>
    <lineage>
        <taxon>unclassified sequences</taxon>
        <taxon>metagenomes</taxon>
        <taxon>ecological metagenomes</taxon>
    </lineage>
</organism>
<sequence>IYVVNPGEEAVIRRFGKWTGERIAEGIHYRLPWPVDRVYKVNVAEIQKHTIGVPYEAHPLSLCPQDVAETLTGDENIVDVKLMIHYRVKDSARYLFTLRPEDIHRSTHRMVKDVSRAVIADLIGEMSMDEALTTAKGIFSERIKERAQGLLDMYKTGLQIVNINLEDASPNPPEDVVSAFVDVQDAAEEREEKIHQAEAYYNTVIPDARGRASRLLAGARGYKARVINEAKGDAQKFEAMLAEYRRDENIYSKEVTDYRLHHETMERVLARVKKYIVDTDKENGELMNLRFFNEQ</sequence>
<dbReference type="InterPro" id="IPR050710">
    <property type="entry name" value="Band7/mec-2_domain"/>
</dbReference>
<feature type="non-terminal residue" evidence="7">
    <location>
        <position position="1"/>
    </location>
</feature>
<evidence type="ECO:0000256" key="4">
    <source>
        <dbReference type="ARBA" id="ARBA00022989"/>
    </source>
</evidence>
<evidence type="ECO:0000256" key="3">
    <source>
        <dbReference type="ARBA" id="ARBA00022692"/>
    </source>
</evidence>
<dbReference type="InterPro" id="IPR001107">
    <property type="entry name" value="Band_7"/>
</dbReference>
<dbReference type="EMBL" id="LAZR01039727">
    <property type="protein sequence ID" value="KKL16277.1"/>
    <property type="molecule type" value="Genomic_DNA"/>
</dbReference>
<dbReference type="GO" id="GO:0016020">
    <property type="term" value="C:membrane"/>
    <property type="evidence" value="ECO:0007669"/>
    <property type="project" value="UniProtKB-SubCell"/>
</dbReference>
<dbReference type="Gene3D" id="3.30.479.30">
    <property type="entry name" value="Band 7 domain"/>
    <property type="match status" value="1"/>
</dbReference>
<dbReference type="SUPFAM" id="SSF117892">
    <property type="entry name" value="Band 7/SPFH domain"/>
    <property type="match status" value="1"/>
</dbReference>
<feature type="domain" description="Band 7" evidence="6">
    <location>
        <begin position="1"/>
        <end position="184"/>
    </location>
</feature>
<dbReference type="AlphaFoldDB" id="A0A0F9BQZ9"/>
<dbReference type="NCBIfam" id="TIGR01933">
    <property type="entry name" value="hflK"/>
    <property type="match status" value="1"/>
</dbReference>
<evidence type="ECO:0000256" key="5">
    <source>
        <dbReference type="ARBA" id="ARBA00023136"/>
    </source>
</evidence>
<dbReference type="CDD" id="cd03404">
    <property type="entry name" value="SPFH_HflK"/>
    <property type="match status" value="1"/>
</dbReference>
<keyword evidence="3" id="KW-0812">Transmembrane</keyword>
<gene>
    <name evidence="7" type="ORF">LCGC14_2497190</name>
</gene>
<dbReference type="InterPro" id="IPR010201">
    <property type="entry name" value="HflK"/>
</dbReference>
<evidence type="ECO:0000256" key="2">
    <source>
        <dbReference type="ARBA" id="ARBA00006971"/>
    </source>
</evidence>
<dbReference type="SMART" id="SM00244">
    <property type="entry name" value="PHB"/>
    <property type="match status" value="1"/>
</dbReference>
<accession>A0A0F9BQZ9</accession>
<proteinExistence type="inferred from homology"/>
<dbReference type="Pfam" id="PF01145">
    <property type="entry name" value="Band_7"/>
    <property type="match status" value="1"/>
</dbReference>
<evidence type="ECO:0000256" key="1">
    <source>
        <dbReference type="ARBA" id="ARBA00004370"/>
    </source>
</evidence>
<evidence type="ECO:0000259" key="6">
    <source>
        <dbReference type="SMART" id="SM00244"/>
    </source>
</evidence>